<dbReference type="Pfam" id="PF02678">
    <property type="entry name" value="Pirin"/>
    <property type="match status" value="1"/>
</dbReference>
<reference evidence="6 7" key="1">
    <citation type="submission" date="2018-08" db="EMBL/GenBank/DDBJ databases">
        <title>Genome sequence of Marinobacter flavimaris KCTC 12185.</title>
        <authorList>
            <person name="Chun J."/>
            <person name="Kim B.-Y."/>
            <person name="Choi S.-B."/>
            <person name="Kwak M.-J."/>
        </authorList>
    </citation>
    <scope>NUCLEOTIDE SEQUENCE [LARGE SCALE GENOMIC DNA]</scope>
    <source>
        <strain evidence="6 7">KCTC 12185</strain>
    </source>
</reference>
<dbReference type="InterPro" id="IPR014710">
    <property type="entry name" value="RmlC-like_jellyroll"/>
</dbReference>
<dbReference type="Proteomes" id="UP000256431">
    <property type="component" value="Unassembled WGS sequence"/>
</dbReference>
<dbReference type="PANTHER" id="PTHR13903:SF8">
    <property type="entry name" value="PIRIN"/>
    <property type="match status" value="1"/>
</dbReference>
<gene>
    <name evidence="6" type="ORF">DXI23_20365</name>
</gene>
<feature type="domain" description="Pirin C-terminal" evidence="5">
    <location>
        <begin position="185"/>
        <end position="286"/>
    </location>
</feature>
<evidence type="ECO:0000256" key="1">
    <source>
        <dbReference type="ARBA" id="ARBA00008416"/>
    </source>
</evidence>
<dbReference type="GO" id="GO:0046872">
    <property type="term" value="F:metal ion binding"/>
    <property type="evidence" value="ECO:0007669"/>
    <property type="project" value="UniProtKB-KW"/>
</dbReference>
<feature type="binding site" evidence="2">
    <location>
        <position position="111"/>
    </location>
    <ligand>
        <name>Fe cation</name>
        <dbReference type="ChEBI" id="CHEBI:24875"/>
    </ligand>
</feature>
<feature type="binding site" evidence="2">
    <location>
        <position position="109"/>
    </location>
    <ligand>
        <name>Fe cation</name>
        <dbReference type="ChEBI" id="CHEBI:24875"/>
    </ligand>
</feature>
<evidence type="ECO:0000256" key="2">
    <source>
        <dbReference type="PIRSR" id="PIRSR006232-1"/>
    </source>
</evidence>
<comment type="cofactor">
    <cofactor evidence="2">
        <name>Fe cation</name>
        <dbReference type="ChEBI" id="CHEBI:24875"/>
    </cofactor>
    <text evidence="2">Binds 1 Fe cation per subunit.</text>
</comment>
<keyword evidence="7" id="KW-1185">Reference proteome</keyword>
<dbReference type="EMBL" id="QRDH01000020">
    <property type="protein sequence ID" value="RDU39044.1"/>
    <property type="molecule type" value="Genomic_DNA"/>
</dbReference>
<dbReference type="Pfam" id="PF05726">
    <property type="entry name" value="Pirin_C"/>
    <property type="match status" value="1"/>
</dbReference>
<dbReference type="InterPro" id="IPR008778">
    <property type="entry name" value="Pirin_C_dom"/>
</dbReference>
<dbReference type="InterPro" id="IPR011051">
    <property type="entry name" value="RmlC_Cupin_sf"/>
</dbReference>
<dbReference type="InterPro" id="IPR003829">
    <property type="entry name" value="Pirin_N_dom"/>
</dbReference>
<accession>A0A3D8GX81</accession>
<evidence type="ECO:0000313" key="7">
    <source>
        <dbReference type="Proteomes" id="UP000256431"/>
    </source>
</evidence>
<sequence>MTYQVAQQHDSITSLCPVKGTPLSVGSGFTGVGFRHGQFYGAMDPFIMVDHYTMTAPTFGAHPHAGLSAVTVLFEDTEGKFNNRDSLGNDFDINPGDLYWLNAGSGAVHDEAPREGATIHGLQIFVNLPGRMKHQAPSSLHVKREDMPTLKGQGYRVRLVLGQSNGVETDAASVWPATILDGFADKTSLFEHRIQTGFNAWIYSVEGDIEFHVRGEWFTLHQGESSAIDGAEGEALTIRGKSSSNSHFAVLSGETINENFVQYGPFAMSTQQEIDEVVARYNAGELGSLV</sequence>
<protein>
    <submittedName>
        <fullName evidence="6">Pirin family protein</fullName>
    </submittedName>
</protein>
<comment type="caution">
    <text evidence="6">The sequence shown here is derived from an EMBL/GenBank/DDBJ whole genome shotgun (WGS) entry which is preliminary data.</text>
</comment>
<dbReference type="InterPro" id="IPR012093">
    <property type="entry name" value="Pirin"/>
</dbReference>
<dbReference type="Gene3D" id="2.60.120.10">
    <property type="entry name" value="Jelly Rolls"/>
    <property type="match status" value="2"/>
</dbReference>
<dbReference type="AlphaFoldDB" id="A0A3D8GX81"/>
<evidence type="ECO:0000259" key="4">
    <source>
        <dbReference type="Pfam" id="PF02678"/>
    </source>
</evidence>
<feature type="domain" description="Pirin N-terminal" evidence="4">
    <location>
        <begin position="41"/>
        <end position="126"/>
    </location>
</feature>
<comment type="similarity">
    <text evidence="1 3">Belongs to the pirin family.</text>
</comment>
<proteinExistence type="inferred from homology"/>
<evidence type="ECO:0000259" key="5">
    <source>
        <dbReference type="Pfam" id="PF05726"/>
    </source>
</evidence>
<keyword evidence="2" id="KW-0408">Iron</keyword>
<dbReference type="SUPFAM" id="SSF51182">
    <property type="entry name" value="RmlC-like cupins"/>
    <property type="match status" value="1"/>
</dbReference>
<feature type="binding site" evidence="2">
    <location>
        <position position="64"/>
    </location>
    <ligand>
        <name>Fe cation</name>
        <dbReference type="ChEBI" id="CHEBI:24875"/>
    </ligand>
</feature>
<name>A0A3D8GX81_9GAMM</name>
<evidence type="ECO:0000313" key="6">
    <source>
        <dbReference type="EMBL" id="RDU39044.1"/>
    </source>
</evidence>
<dbReference type="RefSeq" id="WP_104272472.1">
    <property type="nucleotide sequence ID" value="NZ_PSSW01000022.1"/>
</dbReference>
<organism evidence="6 7">
    <name type="scientific">Marinobacter flavimaris</name>
    <dbReference type="NCBI Taxonomy" id="262076"/>
    <lineage>
        <taxon>Bacteria</taxon>
        <taxon>Pseudomonadati</taxon>
        <taxon>Pseudomonadota</taxon>
        <taxon>Gammaproteobacteria</taxon>
        <taxon>Pseudomonadales</taxon>
        <taxon>Marinobacteraceae</taxon>
        <taxon>Marinobacter</taxon>
    </lineage>
</organism>
<evidence type="ECO:0000256" key="3">
    <source>
        <dbReference type="RuleBase" id="RU003457"/>
    </source>
</evidence>
<dbReference type="PANTHER" id="PTHR13903">
    <property type="entry name" value="PIRIN-RELATED"/>
    <property type="match status" value="1"/>
</dbReference>
<feature type="binding site" evidence="2">
    <location>
        <position position="62"/>
    </location>
    <ligand>
        <name>Fe cation</name>
        <dbReference type="ChEBI" id="CHEBI:24875"/>
    </ligand>
</feature>
<dbReference type="PIRSF" id="PIRSF006232">
    <property type="entry name" value="Pirin"/>
    <property type="match status" value="1"/>
</dbReference>
<keyword evidence="2" id="KW-0479">Metal-binding</keyword>